<feature type="non-terminal residue" evidence="1">
    <location>
        <position position="134"/>
    </location>
</feature>
<dbReference type="EMBL" id="AUZX01014536">
    <property type="protein sequence ID" value="EQD31930.1"/>
    <property type="molecule type" value="Genomic_DNA"/>
</dbReference>
<name>T0ZQ47_9ZZZZ</name>
<comment type="caution">
    <text evidence="1">The sequence shown here is derived from an EMBL/GenBank/DDBJ whole genome shotgun (WGS) entry which is preliminary data.</text>
</comment>
<evidence type="ECO:0000313" key="1">
    <source>
        <dbReference type="EMBL" id="EQD31930.1"/>
    </source>
</evidence>
<organism evidence="1">
    <name type="scientific">mine drainage metagenome</name>
    <dbReference type="NCBI Taxonomy" id="410659"/>
    <lineage>
        <taxon>unclassified sequences</taxon>
        <taxon>metagenomes</taxon>
        <taxon>ecological metagenomes</taxon>
    </lineage>
</organism>
<reference evidence="1" key="1">
    <citation type="submission" date="2013-08" db="EMBL/GenBank/DDBJ databases">
        <authorList>
            <person name="Mendez C."/>
            <person name="Richter M."/>
            <person name="Ferrer M."/>
            <person name="Sanchez J."/>
        </authorList>
    </citation>
    <scope>NUCLEOTIDE SEQUENCE</scope>
</reference>
<sequence length="134" mass="15784">MLFRRRNVRTNKLYGFSHVEQIVVTAKTWLARQASNLEYYDAGSVPDGFLSAHKDWTTQEIKLYDDLMNVRLSGQIAERKKVVITPWDSKFTQTKQVALMDPFDEWLARIAVFRLQRAAYALREADEQGHRRHR</sequence>
<reference evidence="1" key="2">
    <citation type="journal article" date="2014" name="ISME J.">
        <title>Microbial stratification in low pH oxic and suboxic macroscopic growths along an acid mine drainage.</title>
        <authorList>
            <person name="Mendez-Garcia C."/>
            <person name="Mesa V."/>
            <person name="Sprenger R.R."/>
            <person name="Richter M."/>
            <person name="Diez M.S."/>
            <person name="Solano J."/>
            <person name="Bargiela R."/>
            <person name="Golyshina O.V."/>
            <person name="Manteca A."/>
            <person name="Ramos J.L."/>
            <person name="Gallego J.R."/>
            <person name="Llorente I."/>
            <person name="Martins Dos Santos V.A."/>
            <person name="Jensen O.N."/>
            <person name="Pelaez A.I."/>
            <person name="Sanchez J."/>
            <person name="Ferrer M."/>
        </authorList>
    </citation>
    <scope>NUCLEOTIDE SEQUENCE</scope>
</reference>
<dbReference type="AlphaFoldDB" id="T0ZQ47"/>
<gene>
    <name evidence="1" type="ORF">B1A_19684</name>
</gene>
<accession>T0ZQ47</accession>
<protein>
    <submittedName>
        <fullName evidence="1">Protein, putative phage associated protein</fullName>
    </submittedName>
</protein>
<proteinExistence type="predicted"/>